<feature type="compositionally biased region" description="Acidic residues" evidence="1">
    <location>
        <begin position="169"/>
        <end position="178"/>
    </location>
</feature>
<name>A0A1Y2FK60_PROLT</name>
<feature type="region of interest" description="Disordered" evidence="1">
    <location>
        <begin position="157"/>
        <end position="178"/>
    </location>
</feature>
<dbReference type="GO" id="GO:0005778">
    <property type="term" value="C:peroxisomal membrane"/>
    <property type="evidence" value="ECO:0007669"/>
    <property type="project" value="TreeGrafter"/>
</dbReference>
<dbReference type="EMBL" id="MCFI01000008">
    <property type="protein sequence ID" value="ORY83175.1"/>
    <property type="molecule type" value="Genomic_DNA"/>
</dbReference>
<dbReference type="AlphaFoldDB" id="A0A1Y2FK60"/>
<proteinExistence type="predicted"/>
<evidence type="ECO:0000313" key="2">
    <source>
        <dbReference type="EMBL" id="ORY83175.1"/>
    </source>
</evidence>
<dbReference type="Proteomes" id="UP000193685">
    <property type="component" value="Unassembled WGS sequence"/>
</dbReference>
<reference evidence="2 3" key="1">
    <citation type="submission" date="2016-07" db="EMBL/GenBank/DDBJ databases">
        <title>Pervasive Adenine N6-methylation of Active Genes in Fungi.</title>
        <authorList>
            <consortium name="DOE Joint Genome Institute"/>
            <person name="Mondo S.J."/>
            <person name="Dannebaum R.O."/>
            <person name="Kuo R.C."/>
            <person name="Labutti K."/>
            <person name="Haridas S."/>
            <person name="Kuo A."/>
            <person name="Salamov A."/>
            <person name="Ahrendt S.R."/>
            <person name="Lipzen A."/>
            <person name="Sullivan W."/>
            <person name="Andreopoulos W.B."/>
            <person name="Clum A."/>
            <person name="Lindquist E."/>
            <person name="Daum C."/>
            <person name="Ramamoorthy G.K."/>
            <person name="Gryganskyi A."/>
            <person name="Culley D."/>
            <person name="Magnuson J.K."/>
            <person name="James T.Y."/>
            <person name="O'Malley M.A."/>
            <person name="Stajich J.E."/>
            <person name="Spatafora J.W."/>
            <person name="Visel A."/>
            <person name="Grigoriev I.V."/>
        </authorList>
    </citation>
    <scope>NUCLEOTIDE SEQUENCE [LARGE SCALE GENOMIC DNA]</scope>
    <source>
        <strain evidence="2 3">12-1054</strain>
    </source>
</reference>
<dbReference type="STRING" id="56484.A0A1Y2FK60"/>
<dbReference type="Pfam" id="PF04614">
    <property type="entry name" value="Pex19"/>
    <property type="match status" value="1"/>
</dbReference>
<gene>
    <name evidence="2" type="ORF">BCR37DRAFT_379162</name>
</gene>
<dbReference type="OMA" id="YEPMKEM"/>
<dbReference type="RefSeq" id="XP_040725756.1">
    <property type="nucleotide sequence ID" value="XM_040869200.1"/>
</dbReference>
<evidence type="ECO:0000256" key="1">
    <source>
        <dbReference type="SAM" id="MobiDB-lite"/>
    </source>
</evidence>
<protein>
    <submittedName>
        <fullName evidence="2">Pex19 protein family-domain-containing protein</fullName>
    </submittedName>
</protein>
<dbReference type="PANTHER" id="PTHR12774:SF2">
    <property type="entry name" value="PEROXISOMAL BIOGENESIS FACTOR 19"/>
    <property type="match status" value="1"/>
</dbReference>
<organism evidence="2 3">
    <name type="scientific">Protomyces lactucae-debilis</name>
    <dbReference type="NCBI Taxonomy" id="2754530"/>
    <lineage>
        <taxon>Eukaryota</taxon>
        <taxon>Fungi</taxon>
        <taxon>Dikarya</taxon>
        <taxon>Ascomycota</taxon>
        <taxon>Taphrinomycotina</taxon>
        <taxon>Taphrinomycetes</taxon>
        <taxon>Taphrinales</taxon>
        <taxon>Protomycetaceae</taxon>
        <taxon>Protomyces</taxon>
    </lineage>
</organism>
<sequence>MAASNRQEADDLDDLDDLLDDFDNDASEPIPTSGTALATGSSASRLTELGDVPEESESGMPALESGDFAQQLQMGMEDLMKELEASPEAKKDFEQLMEQMSLATADGAAGDAAKSVDASKKTSYPNNAAKKAAAVSAKSDGKPKNFQETLEANLARIRESERSAKNSNEQDDSAGLEMGEGESDAFMAEMMKQFEQSAGENGDFGSVLEGMMAQLMSKEILYEPLLELSQKYPDWIKEHPEDPKLETYKKQCKLVQQIVAEFDSTTYNDDDKAKKDKVMALMGEMQELGSPPTEIMGEDLGMLDGGMPKMTEDCTIM</sequence>
<dbReference type="InterPro" id="IPR006708">
    <property type="entry name" value="Pex19"/>
</dbReference>
<feature type="region of interest" description="Disordered" evidence="1">
    <location>
        <begin position="1"/>
        <end position="77"/>
    </location>
</feature>
<keyword evidence="3" id="KW-1185">Reference proteome</keyword>
<dbReference type="Gene3D" id="1.20.120.900">
    <property type="entry name" value="Pex19, mPTS binding domain"/>
    <property type="match status" value="1"/>
</dbReference>
<dbReference type="OrthoDB" id="21292at2759"/>
<dbReference type="GO" id="GO:0045046">
    <property type="term" value="P:protein import into peroxisome membrane"/>
    <property type="evidence" value="ECO:0007669"/>
    <property type="project" value="TreeGrafter"/>
</dbReference>
<feature type="compositionally biased region" description="Acidic residues" evidence="1">
    <location>
        <begin position="10"/>
        <end position="26"/>
    </location>
</feature>
<evidence type="ECO:0000313" key="3">
    <source>
        <dbReference type="Proteomes" id="UP000193685"/>
    </source>
</evidence>
<dbReference type="PANTHER" id="PTHR12774">
    <property type="entry name" value="PEROXISOMAL BIOGENESIS FACTOR 19"/>
    <property type="match status" value="1"/>
</dbReference>
<feature type="compositionally biased region" description="Low complexity" evidence="1">
    <location>
        <begin position="32"/>
        <end position="47"/>
    </location>
</feature>
<dbReference type="InterPro" id="IPR038322">
    <property type="entry name" value="Pex19_C_sf"/>
</dbReference>
<comment type="caution">
    <text evidence="2">The sequence shown here is derived from an EMBL/GenBank/DDBJ whole genome shotgun (WGS) entry which is preliminary data.</text>
</comment>
<dbReference type="GeneID" id="63785799"/>
<dbReference type="GO" id="GO:0033328">
    <property type="term" value="F:peroxisome membrane targeting sequence binding"/>
    <property type="evidence" value="ECO:0007669"/>
    <property type="project" value="TreeGrafter"/>
</dbReference>
<accession>A0A1Y2FK60</accession>